<dbReference type="RefSeq" id="XP_059603343.1">
    <property type="nucleotide sequence ID" value="XM_059744401.1"/>
</dbReference>
<reference evidence="1" key="1">
    <citation type="submission" date="2025-02" db="EMBL/GenBank/DDBJ databases">
        <authorList>
            <consortium name="NCBI Genome Project"/>
        </authorList>
    </citation>
    <scope>NUCLEOTIDE SEQUENCE</scope>
</reference>
<dbReference type="VEuPathDB" id="FungiDB:An01g11850"/>
<name>A0AAJ8BUT0_ASPNG</name>
<dbReference type="KEGG" id="ang:An01g11850"/>
<organism evidence="1">
    <name type="scientific">Aspergillus niger</name>
    <dbReference type="NCBI Taxonomy" id="5061"/>
    <lineage>
        <taxon>Eukaryota</taxon>
        <taxon>Fungi</taxon>
        <taxon>Dikarya</taxon>
        <taxon>Ascomycota</taxon>
        <taxon>Pezizomycotina</taxon>
        <taxon>Eurotiomycetes</taxon>
        <taxon>Eurotiomycetidae</taxon>
        <taxon>Eurotiales</taxon>
        <taxon>Aspergillaceae</taxon>
        <taxon>Aspergillus</taxon>
        <taxon>Aspergillus subgen. Circumdati</taxon>
    </lineage>
</organism>
<dbReference type="AlphaFoldDB" id="A0AAJ8BUT0"/>
<proteinExistence type="predicted"/>
<sequence length="32" mass="3596">MLGDTSLLPLLAKLPCTSVYAQDYYYKNDKGN</sequence>
<protein>
    <submittedName>
        <fullName evidence="1">Uncharacterized protein</fullName>
    </submittedName>
</protein>
<evidence type="ECO:0000313" key="1">
    <source>
        <dbReference type="RefSeq" id="XP_059603343.1"/>
    </source>
</evidence>
<reference evidence="1" key="2">
    <citation type="submission" date="2025-08" db="UniProtKB">
        <authorList>
            <consortium name="RefSeq"/>
        </authorList>
    </citation>
    <scope>IDENTIFICATION</scope>
</reference>
<gene>
    <name evidence="1" type="ORF">An01g11850</name>
</gene>
<dbReference type="GeneID" id="84590109"/>
<accession>A0AAJ8BUT0</accession>